<feature type="domain" description="SCP" evidence="1">
    <location>
        <begin position="174"/>
        <end position="283"/>
    </location>
</feature>
<proteinExistence type="predicted"/>
<name>A0A972K1Y8_9BACL</name>
<evidence type="ECO:0000313" key="3">
    <source>
        <dbReference type="EMBL" id="NOU96216.1"/>
    </source>
</evidence>
<dbReference type="SUPFAM" id="SSF55797">
    <property type="entry name" value="PR-1-like"/>
    <property type="match status" value="1"/>
</dbReference>
<dbReference type="SUPFAM" id="SSF55383">
    <property type="entry name" value="Copper amine oxidase, domain N"/>
    <property type="match status" value="1"/>
</dbReference>
<dbReference type="EMBL" id="WHOD01000090">
    <property type="protein sequence ID" value="NOU96216.1"/>
    <property type="molecule type" value="Genomic_DNA"/>
</dbReference>
<reference evidence="3" key="1">
    <citation type="submission" date="2019-10" db="EMBL/GenBank/DDBJ databases">
        <title>Description of Paenibacillus glebae sp. nov.</title>
        <authorList>
            <person name="Carlier A."/>
            <person name="Qi S."/>
        </authorList>
    </citation>
    <scope>NUCLEOTIDE SEQUENCE</scope>
    <source>
        <strain evidence="3">LMG 31456</strain>
    </source>
</reference>
<evidence type="ECO:0008006" key="5">
    <source>
        <dbReference type="Google" id="ProtNLM"/>
    </source>
</evidence>
<feature type="domain" description="Copper amine oxidase-like N-terminal" evidence="2">
    <location>
        <begin position="10"/>
        <end position="116"/>
    </location>
</feature>
<evidence type="ECO:0000259" key="1">
    <source>
        <dbReference type="Pfam" id="PF00188"/>
    </source>
</evidence>
<dbReference type="Gene3D" id="3.30.457.10">
    <property type="entry name" value="Copper amine oxidase-like, N-terminal domain"/>
    <property type="match status" value="1"/>
</dbReference>
<dbReference type="RefSeq" id="WP_246315187.1">
    <property type="nucleotide sequence ID" value="NZ_WHOD01000090.1"/>
</dbReference>
<dbReference type="Pfam" id="PF07833">
    <property type="entry name" value="Cu_amine_oxidN1"/>
    <property type="match status" value="1"/>
</dbReference>
<dbReference type="Proteomes" id="UP000641588">
    <property type="component" value="Unassembled WGS sequence"/>
</dbReference>
<dbReference type="CDD" id="cd05379">
    <property type="entry name" value="CAP_bacterial"/>
    <property type="match status" value="1"/>
</dbReference>
<gene>
    <name evidence="3" type="ORF">GC093_23750</name>
</gene>
<comment type="caution">
    <text evidence="3">The sequence shown here is derived from an EMBL/GenBank/DDBJ whole genome shotgun (WGS) entry which is preliminary data.</text>
</comment>
<sequence>GSWMPIEVNIEGKMLKMPTNPVIESGTTLVPMRAIFEALGAEIKWDNKTQTVTGTKGNIKIELSIGSKTAKKNGTASQLSVAPQLVDGNTMIPLRYVSESLEMHVAWIASERQVYIAKDRTIDGTTMASIEALFDKYAPTFKGDRFVEKPSLITPLAAGKLSNGFLQDGLKTANLVRELAGLPTLVLDSEYNDIAQHGSVLLLATDQYTHTPVQTDGVTNAFFEKAYAGTSTSNIGGTAETSAVTELSDGIKSSVIDNGVSDMGHRRWVLDPNLYKIGLGYSSKVASYDKNITNSSILMRVTDKSQPIKPDYDYIEWPSKGYFPISWLPQRTAWSIALNPDKYKTPEINDVTGKITNVVDGSVVDLVPWQTPGFTILYDNYGEGPTITFLPQVDDAYFKDPKAGNEFVIELNGIYKADGTPANIKYTVSCLQWSKNGGGVNALPFHLYR</sequence>
<keyword evidence="4" id="KW-1185">Reference proteome</keyword>
<feature type="non-terminal residue" evidence="3">
    <location>
        <position position="1"/>
    </location>
</feature>
<dbReference type="AlphaFoldDB" id="A0A972K1Y8"/>
<evidence type="ECO:0000313" key="4">
    <source>
        <dbReference type="Proteomes" id="UP000641588"/>
    </source>
</evidence>
<accession>A0A972K1Y8</accession>
<dbReference type="InterPro" id="IPR035940">
    <property type="entry name" value="CAP_sf"/>
</dbReference>
<dbReference type="InterPro" id="IPR012854">
    <property type="entry name" value="Cu_amine_oxidase-like_N"/>
</dbReference>
<dbReference type="Gene3D" id="3.40.33.10">
    <property type="entry name" value="CAP"/>
    <property type="match status" value="1"/>
</dbReference>
<evidence type="ECO:0000259" key="2">
    <source>
        <dbReference type="Pfam" id="PF07833"/>
    </source>
</evidence>
<protein>
    <recommendedName>
        <fullName evidence="5">Copper amine oxidase</fullName>
    </recommendedName>
</protein>
<dbReference type="Pfam" id="PF00188">
    <property type="entry name" value="CAP"/>
    <property type="match status" value="1"/>
</dbReference>
<dbReference type="InterPro" id="IPR014044">
    <property type="entry name" value="CAP_dom"/>
</dbReference>
<dbReference type="InterPro" id="IPR036582">
    <property type="entry name" value="Mao_N_sf"/>
</dbReference>
<organism evidence="3 4">
    <name type="scientific">Paenibacillus foliorum</name>
    <dbReference type="NCBI Taxonomy" id="2654974"/>
    <lineage>
        <taxon>Bacteria</taxon>
        <taxon>Bacillati</taxon>
        <taxon>Bacillota</taxon>
        <taxon>Bacilli</taxon>
        <taxon>Bacillales</taxon>
        <taxon>Paenibacillaceae</taxon>
        <taxon>Paenibacillus</taxon>
    </lineage>
</organism>